<reference evidence="3" key="1">
    <citation type="journal article" date="2019" name="Int. J. Syst. Evol. Microbiol.">
        <title>The Global Catalogue of Microorganisms (GCM) 10K type strain sequencing project: providing services to taxonomists for standard genome sequencing and annotation.</title>
        <authorList>
            <consortium name="The Broad Institute Genomics Platform"/>
            <consortium name="The Broad Institute Genome Sequencing Center for Infectious Disease"/>
            <person name="Wu L."/>
            <person name="Ma J."/>
        </authorList>
    </citation>
    <scope>NUCLEOTIDE SEQUENCE [LARGE SCALE GENOMIC DNA]</scope>
    <source>
        <strain evidence="3">CCM 8653</strain>
    </source>
</reference>
<comment type="caution">
    <text evidence="2">The sequence shown here is derived from an EMBL/GenBank/DDBJ whole genome shotgun (WGS) entry which is preliminary data.</text>
</comment>
<keyword evidence="3" id="KW-1185">Reference proteome</keyword>
<dbReference type="Proteomes" id="UP000632535">
    <property type="component" value="Unassembled WGS sequence"/>
</dbReference>
<dbReference type="RefSeq" id="WP_188524353.1">
    <property type="nucleotide sequence ID" value="NZ_BMDG01000009.1"/>
</dbReference>
<evidence type="ECO:0000313" key="2">
    <source>
        <dbReference type="EMBL" id="GGI09866.1"/>
    </source>
</evidence>
<sequence>MSDLRVFWWRWLHPVETNFGDELSAPLLERLTGRRVRWSPLPDADLVAAGSILTHIREKPARYPEFWGTGFLWPYEDPIPAEVRPRAVRGRLTAGHFPAELRSTLALGDPGILAHLFLDGPVRKKYAVGIVPHFRDAQHPLVRELSTRSDVRIIDIGWTPEEVTREIASCDVVLSSSLHGLIVSDSVGVPSIHLRLNESVGGPVQGPVHGLFKYRDYYSAFPGSRPHRPWYAPDVAGLPTAEIRRRVEEEHSPADGIDALQEGLVASLPV</sequence>
<gene>
    <name evidence="2" type="ORF">GCM10007368_28340</name>
</gene>
<evidence type="ECO:0000259" key="1">
    <source>
        <dbReference type="Pfam" id="PF04230"/>
    </source>
</evidence>
<evidence type="ECO:0000313" key="3">
    <source>
        <dbReference type="Proteomes" id="UP000632535"/>
    </source>
</evidence>
<proteinExistence type="predicted"/>
<protein>
    <submittedName>
        <fullName evidence="2">ExoV-like protein</fullName>
    </submittedName>
</protein>
<organism evidence="2 3">
    <name type="scientific">Isoptericola cucumis</name>
    <dbReference type="NCBI Taxonomy" id="1776856"/>
    <lineage>
        <taxon>Bacteria</taxon>
        <taxon>Bacillati</taxon>
        <taxon>Actinomycetota</taxon>
        <taxon>Actinomycetes</taxon>
        <taxon>Micrococcales</taxon>
        <taxon>Promicromonosporaceae</taxon>
        <taxon>Isoptericola</taxon>
    </lineage>
</organism>
<feature type="domain" description="Polysaccharide pyruvyl transferase" evidence="1">
    <location>
        <begin position="145"/>
        <end position="195"/>
    </location>
</feature>
<dbReference type="InterPro" id="IPR007345">
    <property type="entry name" value="Polysacch_pyruvyl_Trfase"/>
</dbReference>
<accession>A0ABQ2BAB4</accession>
<dbReference type="Pfam" id="PF04230">
    <property type="entry name" value="PS_pyruv_trans"/>
    <property type="match status" value="1"/>
</dbReference>
<name>A0ABQ2BAB4_9MICO</name>
<dbReference type="EMBL" id="BMDG01000009">
    <property type="protein sequence ID" value="GGI09866.1"/>
    <property type="molecule type" value="Genomic_DNA"/>
</dbReference>